<comment type="caution">
    <text evidence="1">The sequence shown here is derived from an EMBL/GenBank/DDBJ whole genome shotgun (WGS) entry which is preliminary data.</text>
</comment>
<name>A0ABR6XIF8_9BURK</name>
<protein>
    <submittedName>
        <fullName evidence="1">Uncharacterized protein</fullName>
    </submittedName>
</protein>
<evidence type="ECO:0000313" key="1">
    <source>
        <dbReference type="EMBL" id="MBC3812535.1"/>
    </source>
</evidence>
<organism evidence="1 2">
    <name type="scientific">Undibacterium aquatile</name>
    <dbReference type="NCBI Taxonomy" id="1537398"/>
    <lineage>
        <taxon>Bacteria</taxon>
        <taxon>Pseudomonadati</taxon>
        <taxon>Pseudomonadota</taxon>
        <taxon>Betaproteobacteria</taxon>
        <taxon>Burkholderiales</taxon>
        <taxon>Oxalobacteraceae</taxon>
        <taxon>Undibacterium</taxon>
    </lineage>
</organism>
<reference evidence="1 2" key="1">
    <citation type="submission" date="2020-08" db="EMBL/GenBank/DDBJ databases">
        <title>Novel species isolated from subtropical streams in China.</title>
        <authorList>
            <person name="Lu H."/>
        </authorList>
    </citation>
    <scope>NUCLEOTIDE SEQUENCE [LARGE SCALE GENOMIC DNA]</scope>
    <source>
        <strain evidence="1 2">CCTCC AB 2015119</strain>
    </source>
</reference>
<dbReference type="EMBL" id="JACOFT010000005">
    <property type="protein sequence ID" value="MBC3812535.1"/>
    <property type="molecule type" value="Genomic_DNA"/>
</dbReference>
<accession>A0ABR6XIF8</accession>
<sequence length="70" mass="8390">MPGSRRRKALRKYCQPLRRKDVISRLLVDIGLHYLDILGFAKTRELMQRHAIAEPVITRVLEYPAQRRRY</sequence>
<evidence type="ECO:0000313" key="2">
    <source>
        <dbReference type="Proteomes" id="UP000637632"/>
    </source>
</evidence>
<dbReference type="Proteomes" id="UP000637632">
    <property type="component" value="Unassembled WGS sequence"/>
</dbReference>
<gene>
    <name evidence="1" type="ORF">H8K26_13895</name>
</gene>
<proteinExistence type="predicted"/>
<keyword evidence="2" id="KW-1185">Reference proteome</keyword>
<dbReference type="RefSeq" id="WP_186884387.1">
    <property type="nucleotide sequence ID" value="NZ_JACOFT010000005.1"/>
</dbReference>